<sequence length="900" mass="97956">MSEEQESPEQRSWHHLEPEDVLKTLETPEEGLAEDEVERRREVHGSNRLPSPRTRGPLRRFLAQFHNLLIYVLMGAALVTALLGHWVDTGVILAVVLLNSIIGFVQEGKAEKALDAIRDMLSPHASVRRAGHRSTVPAEELVPGDLVLIEPGDKVPADLRLIKVKGLQVQEAVLTGESVPVDKGVDPVESEAELGDRLSMAFSGTLVTAGQATGVVVETGARTQIGRISGMLSEVQTLTTPLIKAMNTFARWLTLAIVMLAAMVFSFGLLVRDYSAVEMFMAAVALAVAAIPEGLPAILTVTLAIGVQLMASRNAIIRRLPAVETLGSVSIICSDKTGTLTRNEMTVRSLALAGGFYEVTGVGYDPHGAFERDGAEVDPDDDAALGEVIRAMVLCNDSSLYKRDDQWVVEGDPMEGALLTAGMKAGLNMEQLNKHWPRTDVVPFESEHRFMATLNHDHDGNGMIYVKGAPEQILEMCSRVSGEESLDKDHWLAKVDELANRGERILAVARRKSDNGQREIKFDELGSEFEFLGLFGLIDPPREEAITSVAECQQAGIRVKMITGDHAGTAQAIARQLGLAHADEVLTGRDIDSMDDEALREAVPRVDVFARAAPEHKLRLVRALQWHGYVVAMTGDGVNDAPALKQADVGVAMGRNGTETAKEASEMVLADDNFASIAHAVREGRRVYDNLKKAITFLLPINGGESGSIIAAIMLGMALPITPLQVLWVNMVSSVGLAMALAFEPAEKDVMSRPPRKPGEPILSLFLVWRILFVSVLFLAGIFGMYLWSIQAGYSIDAARTHAVNTLVIMEVFYLLSVRSLKVRSLTLKGLIGTRAVAIAILVVVTLQMIFTYAPFMQFFFDSTAVGLYAWGIMLGVGVVLFIILELEKAVRNRIAQSRS</sequence>
<feature type="transmembrane region" description="Helical" evidence="12">
    <location>
        <begin position="89"/>
        <end position="105"/>
    </location>
</feature>
<dbReference type="Pfam" id="PF00122">
    <property type="entry name" value="E1-E2_ATPase"/>
    <property type="match status" value="1"/>
</dbReference>
<dbReference type="FunFam" id="2.70.150.10:FF:000160">
    <property type="entry name" value="Sarcoplasmic/endoplasmic reticulum calcium ATPase 1"/>
    <property type="match status" value="1"/>
</dbReference>
<keyword evidence="10 12" id="KW-0472">Membrane</keyword>
<dbReference type="AlphaFoldDB" id="W8KF78"/>
<protein>
    <submittedName>
        <fullName evidence="14">Carbonate dehydratase</fullName>
    </submittedName>
</protein>
<dbReference type="OrthoDB" id="9814270at2"/>
<reference evidence="15" key="2">
    <citation type="submission" date="2014-02" db="EMBL/GenBank/DDBJ databases">
        <title>Draft Genome Sequence of extremely halophilic bacteria Halorhodospira halochloris.</title>
        <authorList>
            <person name="Singh K.S."/>
        </authorList>
    </citation>
    <scope>NUCLEOTIDE SEQUENCE [LARGE SCALE GENOMIC DNA]</scope>
    <source>
        <strain evidence="15">A</strain>
    </source>
</reference>
<dbReference type="PATRIC" id="fig|1354791.3.peg.1146"/>
<reference evidence="14 15" key="1">
    <citation type="journal article" date="2014" name="J Genomics">
        <title>Draft Genome Sequence of the Extremely Halophilic Phototrophic Purple Sulfur Bacterium Halorhodospira halochloris.</title>
        <authorList>
            <person name="Singh K.S."/>
            <person name="Kirksey J."/>
            <person name="Hoff W.D."/>
            <person name="Deole R."/>
        </authorList>
    </citation>
    <scope>NUCLEOTIDE SEQUENCE [LARGE SCALE GENOMIC DNA]</scope>
    <source>
        <strain evidence="14 15">A</strain>
    </source>
</reference>
<name>W8KF78_9GAMM</name>
<dbReference type="KEGG" id="hhc:M911_03760"/>
<dbReference type="GO" id="GO:0012505">
    <property type="term" value="C:endomembrane system"/>
    <property type="evidence" value="ECO:0007669"/>
    <property type="project" value="UniProtKB-SubCell"/>
</dbReference>
<feature type="transmembrane region" description="Helical" evidence="12">
    <location>
        <begin position="763"/>
        <end position="787"/>
    </location>
</feature>
<dbReference type="Gene3D" id="1.20.1110.10">
    <property type="entry name" value="Calcium-transporting ATPase, transmembrane domain"/>
    <property type="match status" value="1"/>
</dbReference>
<dbReference type="SUPFAM" id="SSF81665">
    <property type="entry name" value="Calcium ATPase, transmembrane domain M"/>
    <property type="match status" value="1"/>
</dbReference>
<dbReference type="FunFam" id="3.40.50.1000:FF:000028">
    <property type="entry name" value="Calcium-transporting P-type ATPase, putative"/>
    <property type="match status" value="1"/>
</dbReference>
<dbReference type="PANTHER" id="PTHR42861">
    <property type="entry name" value="CALCIUM-TRANSPORTING ATPASE"/>
    <property type="match status" value="1"/>
</dbReference>
<dbReference type="NCBIfam" id="TIGR01494">
    <property type="entry name" value="ATPase_P-type"/>
    <property type="match status" value="3"/>
</dbReference>
<keyword evidence="5" id="KW-0547">Nucleotide-binding</keyword>
<dbReference type="InterPro" id="IPR006068">
    <property type="entry name" value="ATPase_P-typ_cation-transptr_C"/>
</dbReference>
<dbReference type="Gene3D" id="3.40.50.1000">
    <property type="entry name" value="HAD superfamily/HAD-like"/>
    <property type="match status" value="1"/>
</dbReference>
<feature type="transmembrane region" description="Helical" evidence="12">
    <location>
        <begin position="695"/>
        <end position="719"/>
    </location>
</feature>
<evidence type="ECO:0000256" key="3">
    <source>
        <dbReference type="ARBA" id="ARBA00022553"/>
    </source>
</evidence>
<feature type="region of interest" description="Disordered" evidence="11">
    <location>
        <begin position="1"/>
        <end position="51"/>
    </location>
</feature>
<dbReference type="PRINTS" id="PR00120">
    <property type="entry name" value="HATPASE"/>
</dbReference>
<dbReference type="InterPro" id="IPR018303">
    <property type="entry name" value="ATPase_P-typ_P_site"/>
</dbReference>
<dbReference type="InterPro" id="IPR008250">
    <property type="entry name" value="ATPase_P-typ_transduc_dom_A_sf"/>
</dbReference>
<gene>
    <name evidence="14" type="ORF">M911_03760</name>
</gene>
<dbReference type="Pfam" id="PF08282">
    <property type="entry name" value="Hydrolase_3"/>
    <property type="match status" value="1"/>
</dbReference>
<dbReference type="InterPro" id="IPR001757">
    <property type="entry name" value="P_typ_ATPase"/>
</dbReference>
<feature type="transmembrane region" description="Helical" evidence="12">
    <location>
        <begin position="836"/>
        <end position="856"/>
    </location>
</feature>
<feature type="transmembrane region" description="Helical" evidence="12">
    <location>
        <begin position="868"/>
        <end position="887"/>
    </location>
</feature>
<dbReference type="SUPFAM" id="SSF56784">
    <property type="entry name" value="HAD-like"/>
    <property type="match status" value="1"/>
</dbReference>
<keyword evidence="3" id="KW-0597">Phosphoprotein</keyword>
<dbReference type="InterPro" id="IPR023299">
    <property type="entry name" value="ATPase_P-typ_cyto_dom_N"/>
</dbReference>
<dbReference type="Pfam" id="PF00689">
    <property type="entry name" value="Cation_ATPase_C"/>
    <property type="match status" value="1"/>
</dbReference>
<dbReference type="GO" id="GO:0016020">
    <property type="term" value="C:membrane"/>
    <property type="evidence" value="ECO:0007669"/>
    <property type="project" value="InterPro"/>
</dbReference>
<keyword evidence="6" id="KW-0067">ATP-binding</keyword>
<accession>W8KF78</accession>
<evidence type="ECO:0000259" key="13">
    <source>
        <dbReference type="SMART" id="SM00831"/>
    </source>
</evidence>
<dbReference type="InterPro" id="IPR004014">
    <property type="entry name" value="ATPase_P-typ_cation-transptr_N"/>
</dbReference>
<feature type="transmembrane region" description="Helical" evidence="12">
    <location>
        <begin position="61"/>
        <end position="83"/>
    </location>
</feature>
<dbReference type="InterPro" id="IPR044492">
    <property type="entry name" value="P_typ_ATPase_HD_dom"/>
</dbReference>
<keyword evidence="9 12" id="KW-1133">Transmembrane helix</keyword>
<dbReference type="GO" id="GO:0005524">
    <property type="term" value="F:ATP binding"/>
    <property type="evidence" value="ECO:0007669"/>
    <property type="project" value="UniProtKB-KW"/>
</dbReference>
<keyword evidence="8" id="KW-1278">Translocase</keyword>
<evidence type="ECO:0000313" key="14">
    <source>
        <dbReference type="EMBL" id="AHK78444.1"/>
    </source>
</evidence>
<feature type="transmembrane region" description="Helical" evidence="12">
    <location>
        <begin position="252"/>
        <end position="271"/>
    </location>
</feature>
<evidence type="ECO:0000256" key="2">
    <source>
        <dbReference type="ARBA" id="ARBA00005675"/>
    </source>
</evidence>
<dbReference type="PROSITE" id="PS00154">
    <property type="entry name" value="ATPASE_E1_E2"/>
    <property type="match status" value="1"/>
</dbReference>
<dbReference type="SUPFAM" id="SSF81653">
    <property type="entry name" value="Calcium ATPase, transduction domain A"/>
    <property type="match status" value="1"/>
</dbReference>
<comment type="similarity">
    <text evidence="2">Belongs to the cation transport ATPase (P-type) (TC 3.A.3) family. Type IIA subfamily.</text>
</comment>
<evidence type="ECO:0000256" key="1">
    <source>
        <dbReference type="ARBA" id="ARBA00004127"/>
    </source>
</evidence>
<dbReference type="GO" id="GO:0015662">
    <property type="term" value="F:P-type ion transporter activity"/>
    <property type="evidence" value="ECO:0007669"/>
    <property type="project" value="UniProtKB-ARBA"/>
</dbReference>
<dbReference type="InterPro" id="IPR036412">
    <property type="entry name" value="HAD-like_sf"/>
</dbReference>
<dbReference type="Pfam" id="PF00690">
    <property type="entry name" value="Cation_ATPase_N"/>
    <property type="match status" value="1"/>
</dbReference>
<keyword evidence="7" id="KW-0460">Magnesium</keyword>
<evidence type="ECO:0000313" key="15">
    <source>
        <dbReference type="Proteomes" id="UP000019442"/>
    </source>
</evidence>
<dbReference type="PRINTS" id="PR00119">
    <property type="entry name" value="CATATPASE"/>
</dbReference>
<dbReference type="EMBL" id="CP007268">
    <property type="protein sequence ID" value="AHK78444.1"/>
    <property type="molecule type" value="Genomic_DNA"/>
</dbReference>
<dbReference type="InterPro" id="IPR023214">
    <property type="entry name" value="HAD_sf"/>
</dbReference>
<dbReference type="Gene3D" id="3.40.1110.10">
    <property type="entry name" value="Calcium-transporting ATPase, cytoplasmic domain N"/>
    <property type="match status" value="1"/>
</dbReference>
<evidence type="ECO:0000256" key="7">
    <source>
        <dbReference type="ARBA" id="ARBA00022842"/>
    </source>
</evidence>
<feature type="transmembrane region" description="Helical" evidence="12">
    <location>
        <begin position="283"/>
        <end position="311"/>
    </location>
</feature>
<dbReference type="HOGENOM" id="CLU_002360_4_1_6"/>
<evidence type="ECO:0000256" key="11">
    <source>
        <dbReference type="SAM" id="MobiDB-lite"/>
    </source>
</evidence>
<evidence type="ECO:0000256" key="8">
    <source>
        <dbReference type="ARBA" id="ARBA00022967"/>
    </source>
</evidence>
<evidence type="ECO:0000256" key="4">
    <source>
        <dbReference type="ARBA" id="ARBA00022692"/>
    </source>
</evidence>
<feature type="domain" description="Cation-transporting P-type ATPase N-terminal" evidence="13">
    <location>
        <begin position="12"/>
        <end position="85"/>
    </location>
</feature>
<evidence type="ECO:0000256" key="10">
    <source>
        <dbReference type="ARBA" id="ARBA00023136"/>
    </source>
</evidence>
<feature type="transmembrane region" description="Helical" evidence="12">
    <location>
        <begin position="725"/>
        <end position="743"/>
    </location>
</feature>
<feature type="transmembrane region" description="Helical" evidence="12">
    <location>
        <begin position="799"/>
        <end position="816"/>
    </location>
</feature>
<comment type="subcellular location">
    <subcellularLocation>
        <location evidence="1">Endomembrane system</location>
        <topology evidence="1">Multi-pass membrane protein</topology>
    </subcellularLocation>
</comment>
<dbReference type="Pfam" id="PF13246">
    <property type="entry name" value="Cation_ATPase"/>
    <property type="match status" value="1"/>
</dbReference>
<dbReference type="RefSeq" id="WP_025280798.1">
    <property type="nucleotide sequence ID" value="NZ_CP007268.1"/>
</dbReference>
<dbReference type="SFLD" id="SFLDS00003">
    <property type="entry name" value="Haloacid_Dehalogenase"/>
    <property type="match status" value="1"/>
</dbReference>
<dbReference type="SFLD" id="SFLDG00002">
    <property type="entry name" value="C1.7:_P-type_atpase_like"/>
    <property type="match status" value="1"/>
</dbReference>
<evidence type="ECO:0000256" key="9">
    <source>
        <dbReference type="ARBA" id="ARBA00022989"/>
    </source>
</evidence>
<dbReference type="Gene3D" id="2.70.150.10">
    <property type="entry name" value="Calcium-transporting ATPase, cytoplasmic transduction domain A"/>
    <property type="match status" value="1"/>
</dbReference>
<dbReference type="GO" id="GO:0016887">
    <property type="term" value="F:ATP hydrolysis activity"/>
    <property type="evidence" value="ECO:0007669"/>
    <property type="project" value="InterPro"/>
</dbReference>
<dbReference type="InterPro" id="IPR059000">
    <property type="entry name" value="ATPase_P-type_domA"/>
</dbReference>
<dbReference type="CDD" id="cd02080">
    <property type="entry name" value="P-type_ATPase_cation"/>
    <property type="match status" value="1"/>
</dbReference>
<proteinExistence type="inferred from homology"/>
<dbReference type="SFLD" id="SFLDF00027">
    <property type="entry name" value="p-type_atpase"/>
    <property type="match status" value="1"/>
</dbReference>
<dbReference type="Proteomes" id="UP000019442">
    <property type="component" value="Chromosome"/>
</dbReference>
<evidence type="ECO:0000256" key="12">
    <source>
        <dbReference type="SAM" id="Phobius"/>
    </source>
</evidence>
<dbReference type="InterPro" id="IPR023298">
    <property type="entry name" value="ATPase_P-typ_TM_dom_sf"/>
</dbReference>
<organism evidence="14 15">
    <name type="scientific">Ectothiorhodospira haloalkaliphila</name>
    <dbReference type="NCBI Taxonomy" id="421628"/>
    <lineage>
        <taxon>Bacteria</taxon>
        <taxon>Pseudomonadati</taxon>
        <taxon>Pseudomonadota</taxon>
        <taxon>Gammaproteobacteria</taxon>
        <taxon>Chromatiales</taxon>
        <taxon>Ectothiorhodospiraceae</taxon>
        <taxon>Ectothiorhodospira</taxon>
    </lineage>
</organism>
<dbReference type="SMART" id="SM00831">
    <property type="entry name" value="Cation_ATPase_N"/>
    <property type="match status" value="1"/>
</dbReference>
<feature type="compositionally biased region" description="Acidic residues" evidence="11">
    <location>
        <begin position="27"/>
        <end position="36"/>
    </location>
</feature>
<keyword evidence="4 12" id="KW-0812">Transmembrane</keyword>
<keyword evidence="15" id="KW-1185">Reference proteome</keyword>
<evidence type="ECO:0000256" key="5">
    <source>
        <dbReference type="ARBA" id="ARBA00022741"/>
    </source>
</evidence>
<evidence type="ECO:0000256" key="6">
    <source>
        <dbReference type="ARBA" id="ARBA00022840"/>
    </source>
</evidence>
<feature type="compositionally biased region" description="Basic and acidic residues" evidence="11">
    <location>
        <begin position="8"/>
        <end position="23"/>
    </location>
</feature>
<dbReference type="SUPFAM" id="SSF81660">
    <property type="entry name" value="Metal cation-transporting ATPase, ATP-binding domain N"/>
    <property type="match status" value="1"/>
</dbReference>